<evidence type="ECO:0008006" key="8">
    <source>
        <dbReference type="Google" id="ProtNLM"/>
    </source>
</evidence>
<dbReference type="InterPro" id="IPR012725">
    <property type="entry name" value="Chaperone_DnaK"/>
</dbReference>
<feature type="region of interest" description="Disordered" evidence="5">
    <location>
        <begin position="624"/>
        <end position="648"/>
    </location>
</feature>
<reference evidence="6" key="1">
    <citation type="submission" date="2019-03" db="EMBL/GenBank/DDBJ databases">
        <title>Long read genome sequence of the mycoparasitic Pythium oligandrum ATCC 38472 isolated from sugarbeet rhizosphere.</title>
        <authorList>
            <person name="Gaulin E."/>
        </authorList>
    </citation>
    <scope>NUCLEOTIDE SEQUENCE</scope>
    <source>
        <strain evidence="6">ATCC 38472_TT</strain>
    </source>
</reference>
<dbReference type="PROSITE" id="PS00329">
    <property type="entry name" value="HSP70_2"/>
    <property type="match status" value="1"/>
</dbReference>
<dbReference type="NCBIfam" id="NF001413">
    <property type="entry name" value="PRK00290.1"/>
    <property type="match status" value="1"/>
</dbReference>
<dbReference type="Proteomes" id="UP000794436">
    <property type="component" value="Unassembled WGS sequence"/>
</dbReference>
<dbReference type="AlphaFoldDB" id="A0A8K1FKB6"/>
<evidence type="ECO:0000256" key="3">
    <source>
        <dbReference type="RuleBase" id="RU003322"/>
    </source>
</evidence>
<dbReference type="Gene3D" id="3.90.640.10">
    <property type="entry name" value="Actin, Chain A, domain 4"/>
    <property type="match status" value="1"/>
</dbReference>
<dbReference type="InterPro" id="IPR029048">
    <property type="entry name" value="HSP70_C_sf"/>
</dbReference>
<evidence type="ECO:0000256" key="1">
    <source>
        <dbReference type="ARBA" id="ARBA00022741"/>
    </source>
</evidence>
<organism evidence="6 7">
    <name type="scientific">Pythium oligandrum</name>
    <name type="common">Mycoparasitic fungus</name>
    <dbReference type="NCBI Taxonomy" id="41045"/>
    <lineage>
        <taxon>Eukaryota</taxon>
        <taxon>Sar</taxon>
        <taxon>Stramenopiles</taxon>
        <taxon>Oomycota</taxon>
        <taxon>Peronosporomycetes</taxon>
        <taxon>Pythiales</taxon>
        <taxon>Pythiaceae</taxon>
        <taxon>Pythium</taxon>
    </lineage>
</organism>
<sequence length="648" mass="69630">MLSSVVRKSAPLAASKRMLSTATATEVIGIDLGTTNSCVAVMEGKAPRVIENAEGARTTPSVVAILDNDERLVGMPAKRQAVTNPENTFYAVKRLIGRKFSDKETQEVSKVVSYKIVAGPNGKDAWVEAKGRKYSPSQIGSMVLTKMKETADSFLGKSISQAVVTVPAYFNDSQRQATKDAGKIAGLDVLRIINEPTAAALAYGLDKADGKVIAVFDLGGGTFDVSILEISGGVFEVKATNGDTLLGGEDFDEELLRYLVAEFKKETSIDLSGDNLAMQRLREAAEKAKRELDGLAQTDISLPFITADATGPKHLNMKITRATFEQLVSKLIERTMTPCKKCLKDAGLEKKDVNEVILVGGMSRMPKVQTSVEEFFGKKPSKGVNPDEVVAMGAAIQGGVLRGDVKDILLLDVTPLSLGIETLGGVFTKLIPRNTTIPTKKSQVFSTAADSQTQVGIKVLQGEREMAADNKLLGNFDLVGIPPAPRGVPQIEVTFDIDANGIVNVGARDKATGKEQNIVIQSSGGLSDADIERMVQEAELNAEADQKRKALIEAKNEADSVAYGVEKTLKEHEDKIDQETAEQVKTALQNLRTQAEGEDADAIKAGIDEVQKLSMKIGEAVYKSQQGGAGEENKDENVHDAEFKDKKE</sequence>
<feature type="compositionally biased region" description="Basic and acidic residues" evidence="5">
    <location>
        <begin position="631"/>
        <end position="648"/>
    </location>
</feature>
<dbReference type="Gene3D" id="2.60.34.10">
    <property type="entry name" value="Substrate Binding Domain Of DNAk, Chain A, domain 1"/>
    <property type="match status" value="1"/>
</dbReference>
<dbReference type="PANTHER" id="PTHR19375">
    <property type="entry name" value="HEAT SHOCK PROTEIN 70KDA"/>
    <property type="match status" value="1"/>
</dbReference>
<dbReference type="InterPro" id="IPR043129">
    <property type="entry name" value="ATPase_NBD"/>
</dbReference>
<dbReference type="GO" id="GO:0140662">
    <property type="term" value="F:ATP-dependent protein folding chaperone"/>
    <property type="evidence" value="ECO:0007669"/>
    <property type="project" value="InterPro"/>
</dbReference>
<dbReference type="InterPro" id="IPR018181">
    <property type="entry name" value="Heat_shock_70_CS"/>
</dbReference>
<dbReference type="GO" id="GO:0051082">
    <property type="term" value="F:unfolded protein binding"/>
    <property type="evidence" value="ECO:0007669"/>
    <property type="project" value="InterPro"/>
</dbReference>
<dbReference type="SUPFAM" id="SSF100920">
    <property type="entry name" value="Heat shock protein 70kD (HSP70), peptide-binding domain"/>
    <property type="match status" value="1"/>
</dbReference>
<dbReference type="HAMAP" id="MF_00332">
    <property type="entry name" value="DnaK"/>
    <property type="match status" value="1"/>
</dbReference>
<evidence type="ECO:0000256" key="5">
    <source>
        <dbReference type="SAM" id="MobiDB-lite"/>
    </source>
</evidence>
<evidence type="ECO:0000256" key="2">
    <source>
        <dbReference type="ARBA" id="ARBA00022840"/>
    </source>
</evidence>
<dbReference type="PROSITE" id="PS00297">
    <property type="entry name" value="HSP70_1"/>
    <property type="match status" value="1"/>
</dbReference>
<evidence type="ECO:0000313" key="6">
    <source>
        <dbReference type="EMBL" id="TMW61573.1"/>
    </source>
</evidence>
<dbReference type="PRINTS" id="PR00301">
    <property type="entry name" value="HEATSHOCK70"/>
</dbReference>
<name>A0A8K1FKB6_PYTOL</name>
<protein>
    <recommendedName>
        <fullName evidence="8">Heat shock protein 70</fullName>
    </recommendedName>
</protein>
<dbReference type="CDD" id="cd11733">
    <property type="entry name" value="ASKHA_NBD_HSP70_HSPA9"/>
    <property type="match status" value="1"/>
</dbReference>
<dbReference type="FunFam" id="3.30.30.30:FF:000003">
    <property type="entry name" value="Heat shock protein 9"/>
    <property type="match status" value="1"/>
</dbReference>
<dbReference type="OrthoDB" id="2401965at2759"/>
<dbReference type="FunFam" id="3.90.640.10:FF:000003">
    <property type="entry name" value="Molecular chaperone DnaK"/>
    <property type="match status" value="1"/>
</dbReference>
<dbReference type="FunFam" id="2.60.34.10:FF:000014">
    <property type="entry name" value="Chaperone protein DnaK HSP70"/>
    <property type="match status" value="1"/>
</dbReference>
<dbReference type="InterPro" id="IPR029047">
    <property type="entry name" value="HSP70_peptide-bd_sf"/>
</dbReference>
<dbReference type="GO" id="GO:0005524">
    <property type="term" value="F:ATP binding"/>
    <property type="evidence" value="ECO:0007669"/>
    <property type="project" value="UniProtKB-KW"/>
</dbReference>
<dbReference type="SUPFAM" id="SSF53067">
    <property type="entry name" value="Actin-like ATPase domain"/>
    <property type="match status" value="2"/>
</dbReference>
<dbReference type="Pfam" id="PF00012">
    <property type="entry name" value="HSP70"/>
    <property type="match status" value="1"/>
</dbReference>
<dbReference type="Gene3D" id="3.30.420.40">
    <property type="match status" value="2"/>
</dbReference>
<dbReference type="EMBL" id="SPLM01000076">
    <property type="protein sequence ID" value="TMW61573.1"/>
    <property type="molecule type" value="Genomic_DNA"/>
</dbReference>
<feature type="coiled-coil region" evidence="4">
    <location>
        <begin position="271"/>
        <end position="298"/>
    </location>
</feature>
<comment type="caution">
    <text evidence="6">The sequence shown here is derived from an EMBL/GenBank/DDBJ whole genome shotgun (WGS) entry which is preliminary data.</text>
</comment>
<dbReference type="Gene3D" id="1.20.1270.10">
    <property type="match status" value="1"/>
</dbReference>
<dbReference type="NCBIfam" id="TIGR02350">
    <property type="entry name" value="prok_dnaK"/>
    <property type="match status" value="1"/>
</dbReference>
<dbReference type="NCBIfam" id="NF003520">
    <property type="entry name" value="PRK05183.1"/>
    <property type="match status" value="1"/>
</dbReference>
<dbReference type="FunFam" id="1.20.1270.10:FF:000001">
    <property type="entry name" value="Molecular chaperone DnaK"/>
    <property type="match status" value="1"/>
</dbReference>
<gene>
    <name evidence="6" type="ORF">Poli38472_012764</name>
</gene>
<keyword evidence="2 3" id="KW-0067">ATP-binding</keyword>
<keyword evidence="4" id="KW-0175">Coiled coil</keyword>
<evidence type="ECO:0000313" key="7">
    <source>
        <dbReference type="Proteomes" id="UP000794436"/>
    </source>
</evidence>
<dbReference type="FunFam" id="3.30.420.40:FF:000004">
    <property type="entry name" value="Molecular chaperone DnaK"/>
    <property type="match status" value="1"/>
</dbReference>
<dbReference type="PROSITE" id="PS01036">
    <property type="entry name" value="HSP70_3"/>
    <property type="match status" value="1"/>
</dbReference>
<proteinExistence type="inferred from homology"/>
<accession>A0A8K1FKB6</accession>
<comment type="similarity">
    <text evidence="3">Belongs to the heat shock protein 70 family.</text>
</comment>
<keyword evidence="1 3" id="KW-0547">Nucleotide-binding</keyword>
<dbReference type="InterPro" id="IPR013126">
    <property type="entry name" value="Hsp_70_fam"/>
</dbReference>
<keyword evidence="7" id="KW-1185">Reference proteome</keyword>
<evidence type="ECO:0000256" key="4">
    <source>
        <dbReference type="SAM" id="Coils"/>
    </source>
</evidence>